<dbReference type="AlphaFoldDB" id="A0A0R0AD16"/>
<dbReference type="RefSeq" id="WP_054657691.1">
    <property type="nucleotide sequence ID" value="NZ_BAZI01000033.1"/>
</dbReference>
<dbReference type="Proteomes" id="UP000050836">
    <property type="component" value="Unassembled WGS sequence"/>
</dbReference>
<organism evidence="1 2">
    <name type="scientific">Stenotrophomonas pictorum JCM 9942</name>
    <dbReference type="NCBI Taxonomy" id="1236960"/>
    <lineage>
        <taxon>Bacteria</taxon>
        <taxon>Pseudomonadati</taxon>
        <taxon>Pseudomonadota</taxon>
        <taxon>Gammaproteobacteria</taxon>
        <taxon>Lysobacterales</taxon>
        <taxon>Lysobacteraceae</taxon>
        <taxon>Stenotrophomonas</taxon>
    </lineage>
</organism>
<comment type="caution">
    <text evidence="1">The sequence shown here is derived from an EMBL/GenBank/DDBJ whole genome shotgun (WGS) entry which is preliminary data.</text>
</comment>
<dbReference type="OrthoDB" id="86940at2"/>
<protein>
    <submittedName>
        <fullName evidence="1">Uncharacterized protein</fullName>
    </submittedName>
</protein>
<evidence type="ECO:0000313" key="2">
    <source>
        <dbReference type="Proteomes" id="UP000050836"/>
    </source>
</evidence>
<keyword evidence="2" id="KW-1185">Reference proteome</keyword>
<reference evidence="1 2" key="1">
    <citation type="submission" date="2015-10" db="EMBL/GenBank/DDBJ databases">
        <title>Genome sequencing and analysis of members of genus Stenotrophomonas.</title>
        <authorList>
            <person name="Patil P.P."/>
            <person name="Midha S."/>
            <person name="Patil P.B."/>
        </authorList>
    </citation>
    <scope>NUCLEOTIDE SEQUENCE [LARGE SCALE GENOMIC DNA]</scope>
    <source>
        <strain evidence="1 2">JCM 9942</strain>
    </source>
</reference>
<dbReference type="EMBL" id="LLXS01000017">
    <property type="protein sequence ID" value="KRG42653.1"/>
    <property type="molecule type" value="Genomic_DNA"/>
</dbReference>
<accession>A0A0R0AD16</accession>
<gene>
    <name evidence="1" type="ORF">ARC78_08100</name>
</gene>
<proteinExistence type="predicted"/>
<evidence type="ECO:0000313" key="1">
    <source>
        <dbReference type="EMBL" id="KRG42653.1"/>
    </source>
</evidence>
<name>A0A0R0AD16_9GAMM</name>
<sequence length="178" mass="18915">MEAGRDEVKDSAQAFVPAGAKPLETIKGDLNGDGIEDALLVIDPPAPGNLAAGENGPDRIVMLVLGGADGKWHLAARNNKLVPCSNCGGVMGDPFGYARVSSGSFTVVNSGGSRERWTDSYTFRYAPADKAWWLEGVSRQVIDTETDAENKKDFTAAELGKVRFEDFDPSSVPAVTLP</sequence>